<sequence>MSLPEDRCTARAASFEQMHSYIIGKSGVGKSTFLENHALENEGSFAFLDPHGDSAEKLADTIDCIFWEPSDTEHVIGFNVLENVPEPQRHLVAAQVVSSFKAIWGDSWGPRLEWILYNSVSLLLDNNGSLLDIPKLLTDSGYLSKCLRPLHKRLIKNPTDHAAGARRNFWLYEFDALQPRERAAAISPVLNKVGQLAANPVLSGILRHNTIDISRIMNRGQRLVVNLSKGQLGEEPSHLLGALLVSAFAQAAEGRANIPFAERRPFTLYVDEFQNFATNNFSRILSEARKYRLDLVLAHQFLGQLPDLLRQAVFGNVGRFISFKIGSEDAPVIARELGFPATAEELIDLNRFEAWERSTSIMPKQFKTAAPIAGRGRLAAVRRRTWSRYTTATRLSKRSY</sequence>
<dbReference type="HOGENOM" id="CLU_713487_0_0_5"/>
<dbReference type="KEGG" id="nha:Nham_0295"/>
<dbReference type="PANTHER" id="PTHR42957:SF1">
    <property type="entry name" value="HELICASE MJ1565-RELATED"/>
    <property type="match status" value="1"/>
</dbReference>
<evidence type="ECO:0000313" key="2">
    <source>
        <dbReference type="Proteomes" id="UP000001953"/>
    </source>
</evidence>
<gene>
    <name evidence="1" type="ordered locus">Nham_0295</name>
</gene>
<organism evidence="1 2">
    <name type="scientific">Nitrobacter hamburgensis (strain DSM 10229 / NCIMB 13809 / X14)</name>
    <dbReference type="NCBI Taxonomy" id="323097"/>
    <lineage>
        <taxon>Bacteria</taxon>
        <taxon>Pseudomonadati</taxon>
        <taxon>Pseudomonadota</taxon>
        <taxon>Alphaproteobacteria</taxon>
        <taxon>Hyphomicrobiales</taxon>
        <taxon>Nitrobacteraceae</taxon>
        <taxon>Nitrobacter</taxon>
    </lineage>
</organism>
<protein>
    <recommendedName>
        <fullName evidence="3">Type IV secretion system coupling protein TraD DNA-binding domain-containing protein</fullName>
    </recommendedName>
</protein>
<keyword evidence="2" id="KW-1185">Reference proteome</keyword>
<proteinExistence type="predicted"/>
<dbReference type="SUPFAM" id="SSF52540">
    <property type="entry name" value="P-loop containing nucleoside triphosphate hydrolases"/>
    <property type="match status" value="1"/>
</dbReference>
<dbReference type="InterPro" id="IPR008571">
    <property type="entry name" value="HerA-like"/>
</dbReference>
<dbReference type="Gene3D" id="3.40.50.300">
    <property type="entry name" value="P-loop containing nucleotide triphosphate hydrolases"/>
    <property type="match status" value="2"/>
</dbReference>
<name>Q1QRF6_NITHX</name>
<reference evidence="1 2" key="1">
    <citation type="submission" date="2006-03" db="EMBL/GenBank/DDBJ databases">
        <title>Complete sequence of chromosome of Nitrobacter hamburgensis X14.</title>
        <authorList>
            <consortium name="US DOE Joint Genome Institute"/>
            <person name="Copeland A."/>
            <person name="Lucas S."/>
            <person name="Lapidus A."/>
            <person name="Barry K."/>
            <person name="Detter J.C."/>
            <person name="Glavina del Rio T."/>
            <person name="Hammon N."/>
            <person name="Israni S."/>
            <person name="Dalin E."/>
            <person name="Tice H."/>
            <person name="Pitluck S."/>
            <person name="Chain P."/>
            <person name="Malfatti S."/>
            <person name="Shin M."/>
            <person name="Vergez L."/>
            <person name="Schmutz J."/>
            <person name="Larimer F."/>
            <person name="Land M."/>
            <person name="Hauser L."/>
            <person name="Kyrpides N."/>
            <person name="Ivanova N."/>
            <person name="Ward B."/>
            <person name="Arp D."/>
            <person name="Klotz M."/>
            <person name="Stein L."/>
            <person name="O'Mullan G."/>
            <person name="Starkenburg S."/>
            <person name="Sayavedra L."/>
            <person name="Poret-Peterson A.T."/>
            <person name="Gentry M.E."/>
            <person name="Bruce D."/>
            <person name="Richardson P."/>
        </authorList>
    </citation>
    <scope>NUCLEOTIDE SEQUENCE [LARGE SCALE GENOMIC DNA]</scope>
    <source>
        <strain evidence="2">DSM 10229 / NCIMB 13809 / X14</strain>
    </source>
</reference>
<accession>Q1QRF6</accession>
<dbReference type="CDD" id="cd01127">
    <property type="entry name" value="TrwB_TraG_TraD_VirD4"/>
    <property type="match status" value="1"/>
</dbReference>
<dbReference type="PANTHER" id="PTHR42957">
    <property type="entry name" value="HELICASE MJ1565-RELATED"/>
    <property type="match status" value="1"/>
</dbReference>
<dbReference type="Proteomes" id="UP000001953">
    <property type="component" value="Chromosome"/>
</dbReference>
<dbReference type="EMBL" id="CP000319">
    <property type="protein sequence ID" value="ABE61191.1"/>
    <property type="molecule type" value="Genomic_DNA"/>
</dbReference>
<evidence type="ECO:0008006" key="3">
    <source>
        <dbReference type="Google" id="ProtNLM"/>
    </source>
</evidence>
<dbReference type="eggNOG" id="COG0433">
    <property type="taxonomic scope" value="Bacteria"/>
</dbReference>
<dbReference type="AlphaFoldDB" id="Q1QRF6"/>
<dbReference type="STRING" id="323097.Nham_0295"/>
<dbReference type="InterPro" id="IPR027417">
    <property type="entry name" value="P-loop_NTPase"/>
</dbReference>
<evidence type="ECO:0000313" key="1">
    <source>
        <dbReference type="EMBL" id="ABE61191.1"/>
    </source>
</evidence>